<name>A0A426X691_ENSVE</name>
<organism evidence="1 2">
    <name type="scientific">Ensete ventricosum</name>
    <name type="common">Abyssinian banana</name>
    <name type="synonym">Musa ensete</name>
    <dbReference type="NCBI Taxonomy" id="4639"/>
    <lineage>
        <taxon>Eukaryota</taxon>
        <taxon>Viridiplantae</taxon>
        <taxon>Streptophyta</taxon>
        <taxon>Embryophyta</taxon>
        <taxon>Tracheophyta</taxon>
        <taxon>Spermatophyta</taxon>
        <taxon>Magnoliopsida</taxon>
        <taxon>Liliopsida</taxon>
        <taxon>Zingiberales</taxon>
        <taxon>Musaceae</taxon>
        <taxon>Ensete</taxon>
    </lineage>
</organism>
<protein>
    <submittedName>
        <fullName evidence="1">Uncharacterized protein</fullName>
    </submittedName>
</protein>
<feature type="non-terminal residue" evidence="1">
    <location>
        <position position="1"/>
    </location>
</feature>
<reference evidence="1 2" key="1">
    <citation type="journal article" date="2014" name="Agronomy (Basel)">
        <title>A Draft Genome Sequence for Ensete ventricosum, the Drought-Tolerant Tree Against Hunger.</title>
        <authorList>
            <person name="Harrison J."/>
            <person name="Moore K.A."/>
            <person name="Paszkiewicz K."/>
            <person name="Jones T."/>
            <person name="Grant M."/>
            <person name="Ambacheew D."/>
            <person name="Muzemil S."/>
            <person name="Studholme D.J."/>
        </authorList>
    </citation>
    <scope>NUCLEOTIDE SEQUENCE [LARGE SCALE GENOMIC DNA]</scope>
</reference>
<dbReference type="Proteomes" id="UP000287651">
    <property type="component" value="Unassembled WGS sequence"/>
</dbReference>
<sequence>GYSKGVATTEGRRAAECTIVAEEGSSGVERETAAGNLCSEGSLLAVNKEDGNERSLLAALVWQEIAAGRDQDRWQRKIAAGSVCAATAGCDRSERSLSAVLCSVRSLLVAIKVDGNERSLQVVIKPLLVAIKVDGSFVQQEMHAAVEGIQGDLVAKRLVDRWMYRLRFRLVSWLSVILRSFCYRVKGMYWLDDLVAERDGGPKVKGCSLDLVSCFAIGVATTDDGSATEGDDGGVSDKVSNYRNCLDDGGQLEVQRGTKITTLIPKCHDLGLMG</sequence>
<accession>A0A426X691</accession>
<dbReference type="EMBL" id="AMZH03025791">
    <property type="protein sequence ID" value="RRT34964.1"/>
    <property type="molecule type" value="Genomic_DNA"/>
</dbReference>
<comment type="caution">
    <text evidence="1">The sequence shown here is derived from an EMBL/GenBank/DDBJ whole genome shotgun (WGS) entry which is preliminary data.</text>
</comment>
<evidence type="ECO:0000313" key="1">
    <source>
        <dbReference type="EMBL" id="RRT34964.1"/>
    </source>
</evidence>
<dbReference type="AlphaFoldDB" id="A0A426X691"/>
<evidence type="ECO:0000313" key="2">
    <source>
        <dbReference type="Proteomes" id="UP000287651"/>
    </source>
</evidence>
<gene>
    <name evidence="1" type="ORF">B296_00056215</name>
</gene>
<proteinExistence type="predicted"/>